<dbReference type="Gene3D" id="3.30.365.10">
    <property type="entry name" value="Aldehyde oxidase/xanthine dehydrogenase, molybdopterin binding domain"/>
    <property type="match status" value="4"/>
</dbReference>
<organism evidence="2 3">
    <name type="scientific">Mongoliibacter ruber</name>
    <dbReference type="NCBI Taxonomy" id="1750599"/>
    <lineage>
        <taxon>Bacteria</taxon>
        <taxon>Pseudomonadati</taxon>
        <taxon>Bacteroidota</taxon>
        <taxon>Cytophagia</taxon>
        <taxon>Cytophagales</taxon>
        <taxon>Cyclobacteriaceae</taxon>
        <taxon>Mongoliibacter</taxon>
    </lineage>
</organism>
<dbReference type="AlphaFoldDB" id="A0A2T0WRA5"/>
<evidence type="ECO:0000259" key="1">
    <source>
        <dbReference type="SMART" id="SM01008"/>
    </source>
</evidence>
<comment type="caution">
    <text evidence="2">The sequence shown here is derived from an EMBL/GenBank/DDBJ whole genome shotgun (WGS) entry which is preliminary data.</text>
</comment>
<dbReference type="InterPro" id="IPR000674">
    <property type="entry name" value="Ald_Oxase/Xan_DH_a/b"/>
</dbReference>
<keyword evidence="3" id="KW-1185">Reference proteome</keyword>
<accession>A0A2T0WRA5</accession>
<proteinExistence type="predicted"/>
<feature type="domain" description="Aldehyde oxidase/xanthine dehydrogenase a/b hammerhead" evidence="1">
    <location>
        <begin position="219"/>
        <end position="309"/>
    </location>
</feature>
<name>A0A2T0WRA5_9BACT</name>
<dbReference type="SUPFAM" id="SSF56003">
    <property type="entry name" value="Molybdenum cofactor-binding domain"/>
    <property type="match status" value="2"/>
</dbReference>
<sequence>MRPTFPFFKVKEAEDRSKVFKASRRDFLKLGTLATGGFLLGVNFQCSGPKGKDLIFAPNAYLSIDADNLVTIIAHRSEMGTGIRTSLPMIIADELGADWSKVKIVQAEGDEEKYGDQNTDGSYSVRMFYEPMRRAGAIARQMLLMSASQKWKVPLDECITENSVVRHIGSDKSISFGELVDDLQKMELPRSEDIQLKAFSDYKLIGKDVPIYDGKDIATGKAIFGADVDLDNMKIAVVKRAPVVGAKVISINDSATLDIPGVEGVVKIQGAGLPAGLDKPLEGVAVIATNTWAAIKGRDALLIEWDLGENKDYDSEAQLADMVKSTSNPGKVRRKRGDLEAAIKNASRTIERTYELPFYAHATLEPPAAIAHFHDGRCEVWAPTQHPQWARGSVAAALEIEVENVTMNVTLLGGGFGRKSKPDFVVEAAILSKEVNAPVRVQWTRDDDLHHDFYHAISAQRIKAVLDESRNLTAWNHHTVFPAIGATSNPAEVHPSDGELGLGCVDFPFDVPNIQIETHESKAHTRIGWLRSVSNIHHSYAINCMMDEVAEAKRVDPINHAIEMLGEDRNLSFKEELDGDFSNYGESIEEYPWETARMKKVIQRVAKEAGWGQNLGGNRAMGFACQKSFLTYVACIVIAEKDSDGKIKVTDVHYAVDCGIAVNTDRIRSQFEGGAQFAHGLATSSKITFKDGEVQQHNFDTYQITRMPQAPKNIHVHMVESMEKPTGVGEPPVPPYAPALANAVYKLTGKRHYKLPFSI</sequence>
<dbReference type="RefSeq" id="WP_106132840.1">
    <property type="nucleotide sequence ID" value="NZ_PVTR01000003.1"/>
</dbReference>
<dbReference type="InterPro" id="IPR046867">
    <property type="entry name" value="AldOxase/xan_DH_MoCoBD2"/>
</dbReference>
<gene>
    <name evidence="2" type="ORF">CLW00_103175</name>
</gene>
<evidence type="ECO:0000313" key="3">
    <source>
        <dbReference type="Proteomes" id="UP000238157"/>
    </source>
</evidence>
<dbReference type="OrthoDB" id="605889at2"/>
<reference evidence="2 3" key="1">
    <citation type="submission" date="2018-03" db="EMBL/GenBank/DDBJ databases">
        <title>Genomic Encyclopedia of Archaeal and Bacterial Type Strains, Phase II (KMG-II): from individual species to whole genera.</title>
        <authorList>
            <person name="Goeker M."/>
        </authorList>
    </citation>
    <scope>NUCLEOTIDE SEQUENCE [LARGE SCALE GENOMIC DNA]</scope>
    <source>
        <strain evidence="2 3">DSM 27929</strain>
    </source>
</reference>
<dbReference type="EMBL" id="PVTR01000003">
    <property type="protein sequence ID" value="PRY89054.1"/>
    <property type="molecule type" value="Genomic_DNA"/>
</dbReference>
<evidence type="ECO:0000313" key="2">
    <source>
        <dbReference type="EMBL" id="PRY89054.1"/>
    </source>
</evidence>
<dbReference type="Pfam" id="PF20256">
    <property type="entry name" value="MoCoBD_2"/>
    <property type="match status" value="2"/>
</dbReference>
<dbReference type="Gene3D" id="3.90.1170.50">
    <property type="entry name" value="Aldehyde oxidase/xanthine dehydrogenase, a/b hammerhead"/>
    <property type="match status" value="1"/>
</dbReference>
<dbReference type="SMART" id="SM01008">
    <property type="entry name" value="Ald_Xan_dh_C"/>
    <property type="match status" value="1"/>
</dbReference>
<dbReference type="PANTHER" id="PTHR47495:SF3">
    <property type="entry name" value="BLR6219 PROTEIN"/>
    <property type="match status" value="1"/>
</dbReference>
<dbReference type="InterPro" id="IPR037165">
    <property type="entry name" value="AldOxase/xan_DH_Mopterin-bd_sf"/>
</dbReference>
<dbReference type="PANTHER" id="PTHR47495">
    <property type="entry name" value="ALDEHYDE DEHYDROGENASE"/>
    <property type="match status" value="1"/>
</dbReference>
<dbReference type="Proteomes" id="UP000238157">
    <property type="component" value="Unassembled WGS sequence"/>
</dbReference>
<dbReference type="Pfam" id="PF02738">
    <property type="entry name" value="MoCoBD_1"/>
    <property type="match status" value="1"/>
</dbReference>
<dbReference type="InterPro" id="IPR052516">
    <property type="entry name" value="N-heterocyclic_Hydroxylase"/>
</dbReference>
<dbReference type="InterPro" id="IPR008274">
    <property type="entry name" value="AldOxase/xan_DH_MoCoBD1"/>
</dbReference>
<dbReference type="GO" id="GO:0016491">
    <property type="term" value="F:oxidoreductase activity"/>
    <property type="evidence" value="ECO:0007669"/>
    <property type="project" value="InterPro"/>
</dbReference>
<dbReference type="PIRSF" id="PIRSF036389">
    <property type="entry name" value="IOR_B"/>
    <property type="match status" value="1"/>
</dbReference>
<dbReference type="InterPro" id="IPR012368">
    <property type="entry name" value="OxRdtase_Mopterin-bd_su_IorB"/>
</dbReference>
<protein>
    <submittedName>
        <fullName evidence="2">Isoquinoline 1-oxidoreductase beta subunit</fullName>
    </submittedName>
</protein>